<name>A0A0C3D825_9AGAM</name>
<reference evidence="1 2" key="1">
    <citation type="submission" date="2014-04" db="EMBL/GenBank/DDBJ databases">
        <authorList>
            <consortium name="DOE Joint Genome Institute"/>
            <person name="Kuo A."/>
            <person name="Kohler A."/>
            <person name="Nagy L.G."/>
            <person name="Floudas D."/>
            <person name="Copeland A."/>
            <person name="Barry K.W."/>
            <person name="Cichocki N."/>
            <person name="Veneault-Fourrey C."/>
            <person name="LaButti K."/>
            <person name="Lindquist E.A."/>
            <person name="Lipzen A."/>
            <person name="Lundell T."/>
            <person name="Morin E."/>
            <person name="Murat C."/>
            <person name="Sun H."/>
            <person name="Tunlid A."/>
            <person name="Henrissat B."/>
            <person name="Grigoriev I.V."/>
            <person name="Hibbett D.S."/>
            <person name="Martin F."/>
            <person name="Nordberg H.P."/>
            <person name="Cantor M.N."/>
            <person name="Hua S.X."/>
        </authorList>
    </citation>
    <scope>NUCLEOTIDE SEQUENCE [LARGE SCALE GENOMIC DNA]</scope>
    <source>
        <strain evidence="1 2">Foug A</strain>
    </source>
</reference>
<dbReference type="AlphaFoldDB" id="A0A0C3D825"/>
<proteinExistence type="predicted"/>
<gene>
    <name evidence="1" type="ORF">SCLCIDRAFT_1219933</name>
</gene>
<dbReference type="Proteomes" id="UP000053989">
    <property type="component" value="Unassembled WGS sequence"/>
</dbReference>
<dbReference type="HOGENOM" id="CLU_2122505_0_0_1"/>
<dbReference type="EMBL" id="KN822108">
    <property type="protein sequence ID" value="KIM56900.1"/>
    <property type="molecule type" value="Genomic_DNA"/>
</dbReference>
<keyword evidence="2" id="KW-1185">Reference proteome</keyword>
<accession>A0A0C3D825</accession>
<sequence length="114" mass="12704">MSSMPEYLVIFISLSLIRSPLQHNRFGGGFQAQETDEQDAADGEREWFTLPETIIRERGGCQGVYVGLFGECLDITPRLLKFLEARPPAALGYIADEFGAFKRVSIGKPHRSIA</sequence>
<organism evidence="1 2">
    <name type="scientific">Scleroderma citrinum Foug A</name>
    <dbReference type="NCBI Taxonomy" id="1036808"/>
    <lineage>
        <taxon>Eukaryota</taxon>
        <taxon>Fungi</taxon>
        <taxon>Dikarya</taxon>
        <taxon>Basidiomycota</taxon>
        <taxon>Agaricomycotina</taxon>
        <taxon>Agaricomycetes</taxon>
        <taxon>Agaricomycetidae</taxon>
        <taxon>Boletales</taxon>
        <taxon>Sclerodermatineae</taxon>
        <taxon>Sclerodermataceae</taxon>
        <taxon>Scleroderma</taxon>
    </lineage>
</organism>
<evidence type="ECO:0000313" key="1">
    <source>
        <dbReference type="EMBL" id="KIM56900.1"/>
    </source>
</evidence>
<dbReference type="InParanoid" id="A0A0C3D825"/>
<reference evidence="2" key="2">
    <citation type="submission" date="2015-01" db="EMBL/GenBank/DDBJ databases">
        <title>Evolutionary Origins and Diversification of the Mycorrhizal Mutualists.</title>
        <authorList>
            <consortium name="DOE Joint Genome Institute"/>
            <consortium name="Mycorrhizal Genomics Consortium"/>
            <person name="Kohler A."/>
            <person name="Kuo A."/>
            <person name="Nagy L.G."/>
            <person name="Floudas D."/>
            <person name="Copeland A."/>
            <person name="Barry K.W."/>
            <person name="Cichocki N."/>
            <person name="Veneault-Fourrey C."/>
            <person name="LaButti K."/>
            <person name="Lindquist E.A."/>
            <person name="Lipzen A."/>
            <person name="Lundell T."/>
            <person name="Morin E."/>
            <person name="Murat C."/>
            <person name="Riley R."/>
            <person name="Ohm R."/>
            <person name="Sun H."/>
            <person name="Tunlid A."/>
            <person name="Henrissat B."/>
            <person name="Grigoriev I.V."/>
            <person name="Hibbett D.S."/>
            <person name="Martin F."/>
        </authorList>
    </citation>
    <scope>NUCLEOTIDE SEQUENCE [LARGE SCALE GENOMIC DNA]</scope>
    <source>
        <strain evidence="2">Foug A</strain>
    </source>
</reference>
<protein>
    <submittedName>
        <fullName evidence="1">Uncharacterized protein</fullName>
    </submittedName>
</protein>
<evidence type="ECO:0000313" key="2">
    <source>
        <dbReference type="Proteomes" id="UP000053989"/>
    </source>
</evidence>